<feature type="domain" description="Transglutaminase-like" evidence="1">
    <location>
        <begin position="361"/>
        <end position="422"/>
    </location>
</feature>
<dbReference type="Pfam" id="PF01841">
    <property type="entry name" value="Transglut_core"/>
    <property type="match status" value="1"/>
</dbReference>
<name>A0A8E7EKS5_9EURY</name>
<evidence type="ECO:0000313" key="2">
    <source>
        <dbReference type="EMBL" id="QVV90046.1"/>
    </source>
</evidence>
<evidence type="ECO:0000259" key="1">
    <source>
        <dbReference type="SMART" id="SM00460"/>
    </source>
</evidence>
<dbReference type="RefSeq" id="WP_214420823.1">
    <property type="nucleotide sequence ID" value="NZ_CP075546.1"/>
</dbReference>
<gene>
    <name evidence="2" type="ORF">KHC33_06005</name>
</gene>
<dbReference type="AlphaFoldDB" id="A0A8E7EKS5"/>
<proteinExistence type="predicted"/>
<reference evidence="2 3" key="1">
    <citation type="submission" date="2021-05" db="EMBL/GenBank/DDBJ databases">
        <title>A novel Methanospirillum isolate from a pyrite-forming mixed culture.</title>
        <authorList>
            <person name="Bunk B."/>
            <person name="Sproer C."/>
            <person name="Spring S."/>
            <person name="Pester M."/>
        </authorList>
    </citation>
    <scope>NUCLEOTIDE SEQUENCE [LARGE SCALE GENOMIC DNA]</scope>
    <source>
        <strain evidence="2 3">J.3.6.1-F.2.7.3</strain>
    </source>
</reference>
<keyword evidence="3" id="KW-1185">Reference proteome</keyword>
<dbReference type="GeneID" id="65096719"/>
<dbReference type="PANTHER" id="PTHR38339:SF1">
    <property type="entry name" value="TRANSGLUTAMINASE-LIKE DOMAIN-CONTAINING PROTEIN"/>
    <property type="match status" value="1"/>
</dbReference>
<evidence type="ECO:0000313" key="3">
    <source>
        <dbReference type="Proteomes" id="UP000680656"/>
    </source>
</evidence>
<dbReference type="EMBL" id="CP075546">
    <property type="protein sequence ID" value="QVV90046.1"/>
    <property type="molecule type" value="Genomic_DNA"/>
</dbReference>
<dbReference type="Proteomes" id="UP000680656">
    <property type="component" value="Chromosome"/>
</dbReference>
<sequence length="509" mass="57357">MSTTQSGRRTMVGRLYTGMILFLILITGTSITADEIQSPEILFQQAEKAMNDSRFEEAYYFFMNSSVEYAAEGNQEKKLDALRQAKRISWMFSEMIYNQTSADETIAHTFPQFSHDERSAFLKPGASIQFVSDGKTYYYEGIARNVQYHNKTLSQNMTRSLNESPFFDQIMPYISAPRDEKNPLYQNHTFVGTGKMSIPRNLLPDNGTLQVWLPLPVEIESQTNISVLSLEPEDDVISGPVTTGTIGEVYFEIPLDEVTSEYVNTSVEVAVTTSPRINNVNPDLISGYDTSSMLYQRYTHSQPNINVTPEIVELAHEIVGDEKNPYKKAKLIYNYILNTLPYSNVPHSHLTAMNISESDFVHETGFGDCGTQSVYFSALCRAVGIPARAPGGYQIVPGHQGTHFWAEFYLPEYGWIPVDVTVADAADWAYNATPEQIAEYKDFFFGNLDPYRFTIQTDVDELFSGEPNPDILMTFVHQKPAVVCTSSDSDLEMLGMIYASFTFEDITAE</sequence>
<dbReference type="InterPro" id="IPR038765">
    <property type="entry name" value="Papain-like_cys_pep_sf"/>
</dbReference>
<dbReference type="SUPFAM" id="SSF54001">
    <property type="entry name" value="Cysteine proteinases"/>
    <property type="match status" value="1"/>
</dbReference>
<dbReference type="Gene3D" id="3.10.620.30">
    <property type="match status" value="1"/>
</dbReference>
<organism evidence="2 3">
    <name type="scientific">Methanospirillum purgamenti</name>
    <dbReference type="NCBI Taxonomy" id="2834276"/>
    <lineage>
        <taxon>Archaea</taxon>
        <taxon>Methanobacteriati</taxon>
        <taxon>Methanobacteriota</taxon>
        <taxon>Stenosarchaea group</taxon>
        <taxon>Methanomicrobia</taxon>
        <taxon>Methanomicrobiales</taxon>
        <taxon>Methanospirillaceae</taxon>
        <taxon>Methanospirillum</taxon>
    </lineage>
</organism>
<dbReference type="InterPro" id="IPR002931">
    <property type="entry name" value="Transglutaminase-like"/>
</dbReference>
<dbReference type="KEGG" id="mrtj:KHC33_06005"/>
<dbReference type="SMART" id="SM00460">
    <property type="entry name" value="TGc"/>
    <property type="match status" value="1"/>
</dbReference>
<accession>A0A8E7EKS5</accession>
<protein>
    <submittedName>
        <fullName evidence="2">Transglutaminase domain-containing protein</fullName>
    </submittedName>
</protein>
<dbReference type="PANTHER" id="PTHR38339">
    <property type="entry name" value="TRANSGLUTAMINASE DOMAIN PROTEIN"/>
    <property type="match status" value="1"/>
</dbReference>